<feature type="region of interest" description="Disordered" evidence="1">
    <location>
        <begin position="1"/>
        <end position="60"/>
    </location>
</feature>
<gene>
    <name evidence="3" type="ORF">Sgleb_43240</name>
</gene>
<feature type="transmembrane region" description="Helical" evidence="2">
    <location>
        <begin position="75"/>
        <end position="103"/>
    </location>
</feature>
<evidence type="ECO:0000313" key="3">
    <source>
        <dbReference type="EMBL" id="GFE16277.1"/>
    </source>
</evidence>
<evidence type="ECO:0000256" key="2">
    <source>
        <dbReference type="SAM" id="Phobius"/>
    </source>
</evidence>
<feature type="compositionally biased region" description="Low complexity" evidence="1">
    <location>
        <begin position="9"/>
        <end position="48"/>
    </location>
</feature>
<dbReference type="PANTHER" id="PTHR40040">
    <property type="entry name" value="SMALL HYDROPHOBIC PROTEIN-RELATED"/>
    <property type="match status" value="1"/>
</dbReference>
<evidence type="ECO:0000313" key="4">
    <source>
        <dbReference type="Proteomes" id="UP000430079"/>
    </source>
</evidence>
<protein>
    <recommendedName>
        <fullName evidence="5">DUF4190 domain-containing protein</fullName>
    </recommendedName>
</protein>
<evidence type="ECO:0008006" key="5">
    <source>
        <dbReference type="Google" id="ProtNLM"/>
    </source>
</evidence>
<dbReference type="EMBL" id="BLIO01000001">
    <property type="protein sequence ID" value="GFE16277.1"/>
    <property type="molecule type" value="Genomic_DNA"/>
</dbReference>
<accession>A0A640SXY3</accession>
<sequence length="145" mass="14776">MTTLSEAIRTTTPAKPTKPARTTKPAQAVKPTQAAADATQTAKSAQTADPAQATDPAQSADLATSRLRRHADGMAVASFILGLLGTLVLNLLLGPCALVLGTLALARGTTRRGRALLGLTLGATDLLILALLVTTDGTVSWHIGG</sequence>
<dbReference type="AlphaFoldDB" id="A0A640SXY3"/>
<keyword evidence="2" id="KW-0472">Membrane</keyword>
<keyword evidence="2" id="KW-1133">Transmembrane helix</keyword>
<keyword evidence="4" id="KW-1185">Reference proteome</keyword>
<reference evidence="3 4" key="1">
    <citation type="submission" date="2019-12" db="EMBL/GenBank/DDBJ databases">
        <title>Whole genome shotgun sequence of Streptomyces hygroscopicus subsp. glebosus NBRC 13786.</title>
        <authorList>
            <person name="Ichikawa N."/>
            <person name="Kimura A."/>
            <person name="Kitahashi Y."/>
            <person name="Komaki H."/>
            <person name="Tamura T."/>
        </authorList>
    </citation>
    <scope>NUCLEOTIDE SEQUENCE [LARGE SCALE GENOMIC DNA]</scope>
    <source>
        <strain evidence="3 4">NBRC 13786</strain>
    </source>
</reference>
<proteinExistence type="predicted"/>
<dbReference type="RefSeq" id="WP_371874008.1">
    <property type="nucleotide sequence ID" value="NZ_BLIO01000001.1"/>
</dbReference>
<evidence type="ECO:0000256" key="1">
    <source>
        <dbReference type="SAM" id="MobiDB-lite"/>
    </source>
</evidence>
<dbReference type="PANTHER" id="PTHR40040:SF1">
    <property type="entry name" value="MEMBRANE PROTEIN"/>
    <property type="match status" value="1"/>
</dbReference>
<name>A0A640SXY3_9ACTN</name>
<comment type="caution">
    <text evidence="3">The sequence shown here is derived from an EMBL/GenBank/DDBJ whole genome shotgun (WGS) entry which is preliminary data.</text>
</comment>
<feature type="transmembrane region" description="Helical" evidence="2">
    <location>
        <begin position="115"/>
        <end position="133"/>
    </location>
</feature>
<dbReference type="InterPro" id="IPR055338">
    <property type="entry name" value="YqfX-like"/>
</dbReference>
<organism evidence="3 4">
    <name type="scientific">Streptomyces glebosus</name>
    <dbReference type="NCBI Taxonomy" id="249580"/>
    <lineage>
        <taxon>Bacteria</taxon>
        <taxon>Bacillati</taxon>
        <taxon>Actinomycetota</taxon>
        <taxon>Actinomycetes</taxon>
        <taxon>Kitasatosporales</taxon>
        <taxon>Streptomycetaceae</taxon>
        <taxon>Streptomyces</taxon>
    </lineage>
</organism>
<dbReference type="Proteomes" id="UP000430079">
    <property type="component" value="Unassembled WGS sequence"/>
</dbReference>
<keyword evidence="2" id="KW-0812">Transmembrane</keyword>